<dbReference type="AlphaFoldDB" id="A0A0E9NKF5"/>
<sequence>MMTRLLHRQNPPPDLHKAERDAARAEFIWLLESILPHTTNTLISGLQECVAILSSESSITLALSSARSEQLKGFVVRRGDEIVKTDIRLKMPTFNSGRGYKLTLTPRGIGHREVESEPHPIPLPQYSAAKRMISRALELASSPDFLSPEKASSNLSTLAELLHTTLTTLRSPDAHTLFPYAALSTDLLPSSLSLDIFLADGAVTLDLRSLRLSPNPSDFTHKQHWAMGFGKVKHEPQGEVYRYAEQYAKVLERVRVESQDPGLMAVMVKVRREMLSEKRVTTLYALYAQESGELTPLVCDQGDVTSLVCDRRYASTQSKGCSKSRAGNDSRIGSTCWRIQSWPPPWLETPDRYTRLHKAGSLQPHIMSSKYYNEIENPNS</sequence>
<reference evidence="1 2" key="2">
    <citation type="journal article" date="2014" name="J. Gen. Appl. Microbiol.">
        <title>The early diverging ascomycetous budding yeast Saitoella complicata has three histone deacetylases belonging to the Clr6, Hos2, and Rpd3 lineages.</title>
        <authorList>
            <person name="Nishida H."/>
            <person name="Matsumoto T."/>
            <person name="Kondo S."/>
            <person name="Hamamoto M."/>
            <person name="Yoshikawa H."/>
        </authorList>
    </citation>
    <scope>NUCLEOTIDE SEQUENCE [LARGE SCALE GENOMIC DNA]</scope>
    <source>
        <strain evidence="1 2">NRRL Y-17804</strain>
    </source>
</reference>
<dbReference type="PANTHER" id="PTHR13618">
    <property type="entry name" value="LEUCINE ZIPPER CONTAINING TRANSCRIPTION FACTOR LZF1"/>
    <property type="match status" value="1"/>
</dbReference>
<keyword evidence="2" id="KW-1185">Reference proteome</keyword>
<dbReference type="PANTHER" id="PTHR13618:SF1">
    <property type="entry name" value="PROTEIN ROGDI HOMOLOG"/>
    <property type="match status" value="1"/>
</dbReference>
<reference evidence="1 2" key="3">
    <citation type="journal article" date="2015" name="Genome Announc.">
        <title>Draft Genome Sequence of the Archiascomycetous Yeast Saitoella complicata.</title>
        <authorList>
            <person name="Yamauchi K."/>
            <person name="Kondo S."/>
            <person name="Hamamoto M."/>
            <person name="Takahashi Y."/>
            <person name="Ogura Y."/>
            <person name="Hayashi T."/>
            <person name="Nishida H."/>
        </authorList>
    </citation>
    <scope>NUCLEOTIDE SEQUENCE [LARGE SCALE GENOMIC DNA]</scope>
    <source>
        <strain evidence="1 2">NRRL Y-17804</strain>
    </source>
</reference>
<accession>A0A0E9NKF5</accession>
<dbReference type="STRING" id="698492.A0A0E9NKF5"/>
<evidence type="ECO:0000313" key="1">
    <source>
        <dbReference type="EMBL" id="GAO50329.1"/>
    </source>
</evidence>
<name>A0A0E9NKF5_SAICN</name>
<dbReference type="Pfam" id="PF10259">
    <property type="entry name" value="Rogdi_lz"/>
    <property type="match status" value="1"/>
</dbReference>
<dbReference type="EMBL" id="BACD03000031">
    <property type="protein sequence ID" value="GAO50329.1"/>
    <property type="molecule type" value="Genomic_DNA"/>
</dbReference>
<dbReference type="Proteomes" id="UP000033140">
    <property type="component" value="Unassembled WGS sequence"/>
</dbReference>
<organism evidence="1 2">
    <name type="scientific">Saitoella complicata (strain BCRC 22490 / CBS 7301 / JCM 7358 / NBRC 10748 / NRRL Y-17804)</name>
    <dbReference type="NCBI Taxonomy" id="698492"/>
    <lineage>
        <taxon>Eukaryota</taxon>
        <taxon>Fungi</taxon>
        <taxon>Dikarya</taxon>
        <taxon>Ascomycota</taxon>
        <taxon>Taphrinomycotina</taxon>
        <taxon>Taphrinomycotina incertae sedis</taxon>
        <taxon>Saitoella</taxon>
    </lineage>
</organism>
<dbReference type="GO" id="GO:0043291">
    <property type="term" value="C:RAVE complex"/>
    <property type="evidence" value="ECO:0007669"/>
    <property type="project" value="TreeGrafter"/>
</dbReference>
<gene>
    <name evidence="1" type="ORF">G7K_4458-t1</name>
</gene>
<reference evidence="1 2" key="1">
    <citation type="journal article" date="2011" name="J. Gen. Appl. Microbiol.">
        <title>Draft genome sequencing of the enigmatic yeast Saitoella complicata.</title>
        <authorList>
            <person name="Nishida H."/>
            <person name="Hamamoto M."/>
            <person name="Sugiyama J."/>
        </authorList>
    </citation>
    <scope>NUCLEOTIDE SEQUENCE [LARGE SCALE GENOMIC DNA]</scope>
    <source>
        <strain evidence="1 2">NRRL Y-17804</strain>
    </source>
</reference>
<proteinExistence type="predicted"/>
<comment type="caution">
    <text evidence="1">The sequence shown here is derived from an EMBL/GenBank/DDBJ whole genome shotgun (WGS) entry which is preliminary data.</text>
</comment>
<dbReference type="OMA" id="KLNALGH"/>
<protein>
    <submittedName>
        <fullName evidence="1">Uncharacterized protein</fullName>
    </submittedName>
</protein>
<dbReference type="InterPro" id="IPR028241">
    <property type="entry name" value="RAVE2/Rogdi"/>
</dbReference>
<evidence type="ECO:0000313" key="2">
    <source>
        <dbReference type="Proteomes" id="UP000033140"/>
    </source>
</evidence>